<dbReference type="Gene3D" id="3.40.50.1820">
    <property type="entry name" value="alpha/beta hydrolase"/>
    <property type="match status" value="1"/>
</dbReference>
<reference evidence="4 5" key="1">
    <citation type="submission" date="2015-09" db="EMBL/GenBank/DDBJ databases">
        <title>Complete genome sequence of a benzo[a]pyrene-degrading bacterium Altererythrobacter epoxidivorans CGMCC 1.7731T.</title>
        <authorList>
            <person name="Li Z."/>
            <person name="Cheng H."/>
            <person name="Huo Y."/>
            <person name="Xu X."/>
        </authorList>
    </citation>
    <scope>NUCLEOTIDE SEQUENCE [LARGE SCALE GENOMIC DNA]</scope>
    <source>
        <strain evidence="4 5">CGMCC 1.7731</strain>
    </source>
</reference>
<gene>
    <name evidence="4" type="ORF">AMC99_01808</name>
</gene>
<dbReference type="RefSeq" id="WP_061925610.1">
    <property type="nucleotide sequence ID" value="NZ_CP012669.1"/>
</dbReference>
<evidence type="ECO:0000256" key="1">
    <source>
        <dbReference type="ARBA" id="ARBA00022801"/>
    </source>
</evidence>
<dbReference type="InterPro" id="IPR049492">
    <property type="entry name" value="BD-FAE-like_dom"/>
</dbReference>
<dbReference type="GO" id="GO:0016787">
    <property type="term" value="F:hydrolase activity"/>
    <property type="evidence" value="ECO:0007669"/>
    <property type="project" value="UniProtKB-KW"/>
</dbReference>
<keyword evidence="2" id="KW-0732">Signal</keyword>
<feature type="chain" id="PRO_5005798233" evidence="2">
    <location>
        <begin position="24"/>
        <end position="345"/>
    </location>
</feature>
<dbReference type="PANTHER" id="PTHR48081">
    <property type="entry name" value="AB HYDROLASE SUPERFAMILY PROTEIN C4A8.06C"/>
    <property type="match status" value="1"/>
</dbReference>
<dbReference type="SUPFAM" id="SSF53474">
    <property type="entry name" value="alpha/beta-Hydrolases"/>
    <property type="match status" value="1"/>
</dbReference>
<protein>
    <submittedName>
        <fullName evidence="4">Esterase /lipase</fullName>
    </submittedName>
</protein>
<dbReference type="PANTHER" id="PTHR48081:SF33">
    <property type="entry name" value="KYNURENINE FORMAMIDASE"/>
    <property type="match status" value="1"/>
</dbReference>
<feature type="signal peptide" evidence="2">
    <location>
        <begin position="1"/>
        <end position="23"/>
    </location>
</feature>
<keyword evidence="5" id="KW-1185">Reference proteome</keyword>
<dbReference type="EMBL" id="CP012669">
    <property type="protein sequence ID" value="ALE17097.1"/>
    <property type="molecule type" value="Genomic_DNA"/>
</dbReference>
<evidence type="ECO:0000313" key="5">
    <source>
        <dbReference type="Proteomes" id="UP000057938"/>
    </source>
</evidence>
<evidence type="ECO:0000259" key="3">
    <source>
        <dbReference type="Pfam" id="PF20434"/>
    </source>
</evidence>
<keyword evidence="1" id="KW-0378">Hydrolase</keyword>
<accession>A0A0M4LVZ1</accession>
<dbReference type="AlphaFoldDB" id="A0A0M4LVZ1"/>
<dbReference type="InterPro" id="IPR050300">
    <property type="entry name" value="GDXG_lipolytic_enzyme"/>
</dbReference>
<proteinExistence type="predicted"/>
<evidence type="ECO:0000313" key="4">
    <source>
        <dbReference type="EMBL" id="ALE17097.1"/>
    </source>
</evidence>
<feature type="domain" description="BD-FAE-like" evidence="3">
    <location>
        <begin position="107"/>
        <end position="208"/>
    </location>
</feature>
<name>A0A0M4LVZ1_9SPHN</name>
<dbReference type="Pfam" id="PF20434">
    <property type="entry name" value="BD-FAE"/>
    <property type="match status" value="1"/>
</dbReference>
<dbReference type="Proteomes" id="UP000057938">
    <property type="component" value="Chromosome"/>
</dbReference>
<dbReference type="PATRIC" id="fig|361183.4.peg.1780"/>
<dbReference type="KEGG" id="aep:AMC99_01808"/>
<sequence length="345" mass="37099">MTRLALTAATIAVGFSAASIAAAQDMLPRECRQEIVLLCGKDRSQLRSCIAEKRDQLTASCRDEIRKRVEARRGDRRAGKLAAAFSGKAAEMTYGSDALQTLDFHAAATDRPAPLVLFVHGGGWKRGDKNNATGEFKAAHYNEQGYHFASINYRLVPDATVEEQAADVAAALAKLLAEADRLKIDRSRVVLMGHSAGAHLVSLVGTDPQYLRGAGLTLSDVRGIIPLDGAAYDVPAQMGENARLMGDTYEQAFGTDPARQRALSPTFNARAPNAPAFLILHVQRKDGTAQSKALGEALRQGGTDATVRGFEGRGLQGHAEINRRMGDPDYAATPVVDAWLKSVFR</sequence>
<evidence type="ECO:0000256" key="2">
    <source>
        <dbReference type="SAM" id="SignalP"/>
    </source>
</evidence>
<organism evidence="4 5">
    <name type="scientific">Altererythrobacter epoxidivorans</name>
    <dbReference type="NCBI Taxonomy" id="361183"/>
    <lineage>
        <taxon>Bacteria</taxon>
        <taxon>Pseudomonadati</taxon>
        <taxon>Pseudomonadota</taxon>
        <taxon>Alphaproteobacteria</taxon>
        <taxon>Sphingomonadales</taxon>
        <taxon>Erythrobacteraceae</taxon>
        <taxon>Altererythrobacter</taxon>
    </lineage>
</organism>
<dbReference type="STRING" id="361183.AMC99_01808"/>
<dbReference type="InterPro" id="IPR029058">
    <property type="entry name" value="AB_hydrolase_fold"/>
</dbReference>